<keyword evidence="3" id="KW-1185">Reference proteome</keyword>
<evidence type="ECO:0000313" key="2">
    <source>
        <dbReference type="EMBL" id="RVW05982.1"/>
    </source>
</evidence>
<dbReference type="OrthoDB" id="4548707at2"/>
<reference evidence="2 3" key="1">
    <citation type="submission" date="2018-11" db="EMBL/GenBank/DDBJ databases">
        <title>Rhodococcus spongicola sp. nov. and Rhodococcus xishaensis sp. nov. from marine sponges.</title>
        <authorList>
            <person name="Li L."/>
            <person name="Lin H.W."/>
        </authorList>
    </citation>
    <scope>NUCLEOTIDE SEQUENCE [LARGE SCALE GENOMIC DNA]</scope>
    <source>
        <strain evidence="2 3">LHW50502</strain>
    </source>
</reference>
<name>A0A3S3CUL1_9NOCA</name>
<dbReference type="Proteomes" id="UP000284333">
    <property type="component" value="Unassembled WGS sequence"/>
</dbReference>
<dbReference type="EMBL" id="RKLN01000001">
    <property type="protein sequence ID" value="RVW05982.1"/>
    <property type="molecule type" value="Genomic_DNA"/>
</dbReference>
<proteinExistence type="predicted"/>
<feature type="chain" id="PRO_5018769974" evidence="1">
    <location>
        <begin position="30"/>
        <end position="233"/>
    </location>
</feature>
<comment type="caution">
    <text evidence="2">The sequence shown here is derived from an EMBL/GenBank/DDBJ whole genome shotgun (WGS) entry which is preliminary data.</text>
</comment>
<organism evidence="2 3">
    <name type="scientific">Rhodococcus spongiicola</name>
    <dbReference type="NCBI Taxonomy" id="2487352"/>
    <lineage>
        <taxon>Bacteria</taxon>
        <taxon>Bacillati</taxon>
        <taxon>Actinomycetota</taxon>
        <taxon>Actinomycetes</taxon>
        <taxon>Mycobacteriales</taxon>
        <taxon>Nocardiaceae</taxon>
        <taxon>Rhodococcus</taxon>
    </lineage>
</organism>
<accession>A0A3S3CUL1</accession>
<evidence type="ECO:0000256" key="1">
    <source>
        <dbReference type="SAM" id="SignalP"/>
    </source>
</evidence>
<protein>
    <submittedName>
        <fullName evidence="2">Uncharacterized protein</fullName>
    </submittedName>
</protein>
<feature type="signal peptide" evidence="1">
    <location>
        <begin position="1"/>
        <end position="29"/>
    </location>
</feature>
<evidence type="ECO:0000313" key="3">
    <source>
        <dbReference type="Proteomes" id="UP000284333"/>
    </source>
</evidence>
<gene>
    <name evidence="2" type="ORF">EF834_00400</name>
</gene>
<dbReference type="AlphaFoldDB" id="A0A3S3CUL1"/>
<sequence>MRRAAVVAFSAMLVATGLTIGVGAGVAGAAECSPTSHATKRDWSTVWITHTYDKSVTATEVAAGTLVTYKSVVGTTSIGNPYLNTFIDYPPAGFGAPVKATVKRYTFPGGQETAEFTPVPNGSGYQVTTTGWFINAANPVTVEMTYMVPEDLPAGSTVTSGGIKTKGTVGIANTLPNLTACFTVRQPNPGEVVDGSLDETGLGSSEGQLSATGSLEESIARILGDVLGGLISS</sequence>
<keyword evidence="1" id="KW-0732">Signal</keyword>